<reference evidence="2" key="2">
    <citation type="submission" date="2020-09" db="EMBL/GenBank/DDBJ databases">
        <authorList>
            <person name="Sun Q."/>
            <person name="Ohkuma M."/>
        </authorList>
    </citation>
    <scope>NUCLEOTIDE SEQUENCE</scope>
    <source>
        <strain evidence="2">JCM 3091</strain>
    </source>
</reference>
<organism evidence="2 3">
    <name type="scientific">Pilimelia terevasa</name>
    <dbReference type="NCBI Taxonomy" id="53372"/>
    <lineage>
        <taxon>Bacteria</taxon>
        <taxon>Bacillati</taxon>
        <taxon>Actinomycetota</taxon>
        <taxon>Actinomycetes</taxon>
        <taxon>Micromonosporales</taxon>
        <taxon>Micromonosporaceae</taxon>
        <taxon>Pilimelia</taxon>
    </lineage>
</organism>
<evidence type="ECO:0000256" key="1">
    <source>
        <dbReference type="SAM" id="MobiDB-lite"/>
    </source>
</evidence>
<gene>
    <name evidence="2" type="ORF">GCM10010124_18510</name>
</gene>
<proteinExistence type="predicted"/>
<reference evidence="2" key="1">
    <citation type="journal article" date="2014" name="Int. J. Syst. Evol. Microbiol.">
        <title>Complete genome sequence of Corynebacterium casei LMG S-19264T (=DSM 44701T), isolated from a smear-ripened cheese.</title>
        <authorList>
            <consortium name="US DOE Joint Genome Institute (JGI-PGF)"/>
            <person name="Walter F."/>
            <person name="Albersmeier A."/>
            <person name="Kalinowski J."/>
            <person name="Ruckert C."/>
        </authorList>
    </citation>
    <scope>NUCLEOTIDE SEQUENCE</scope>
    <source>
        <strain evidence="2">JCM 3091</strain>
    </source>
</reference>
<name>A0A8J3BJJ7_9ACTN</name>
<dbReference type="Proteomes" id="UP000662200">
    <property type="component" value="Unassembled WGS sequence"/>
</dbReference>
<comment type="caution">
    <text evidence="2">The sequence shown here is derived from an EMBL/GenBank/DDBJ whole genome shotgun (WGS) entry which is preliminary data.</text>
</comment>
<sequence length="139" mass="14663">MKERRPDVPVYHSAGRRPSGRPPADRRPGDRPPGGRPPAGGAPAGPPPMSGPVRSLVGAPGAEPPAAPPRGAALDEWPRPRPFALVGQGGLRAYGLALPDNSAVTVRWTEEGAGALGMWSAPEVPARLWTYELVWWEGE</sequence>
<dbReference type="RefSeq" id="WP_189113810.1">
    <property type="nucleotide sequence ID" value="NZ_BMQC01000005.1"/>
</dbReference>
<dbReference type="EMBL" id="BMQC01000005">
    <property type="protein sequence ID" value="GGK26162.1"/>
    <property type="molecule type" value="Genomic_DNA"/>
</dbReference>
<evidence type="ECO:0000313" key="2">
    <source>
        <dbReference type="EMBL" id="GGK26162.1"/>
    </source>
</evidence>
<protein>
    <submittedName>
        <fullName evidence="2">Uncharacterized protein</fullName>
    </submittedName>
</protein>
<feature type="region of interest" description="Disordered" evidence="1">
    <location>
        <begin position="1"/>
        <end position="77"/>
    </location>
</feature>
<dbReference type="AlphaFoldDB" id="A0A8J3BJJ7"/>
<evidence type="ECO:0000313" key="3">
    <source>
        <dbReference type="Proteomes" id="UP000662200"/>
    </source>
</evidence>
<keyword evidence="3" id="KW-1185">Reference proteome</keyword>
<accession>A0A8J3BJJ7</accession>